<evidence type="ECO:0000256" key="1">
    <source>
        <dbReference type="ARBA" id="ARBA00004141"/>
    </source>
</evidence>
<comment type="caution">
    <text evidence="8">The sequence shown here is derived from an EMBL/GenBank/DDBJ whole genome shotgun (WGS) entry which is preliminary data.</text>
</comment>
<name>A0AAX6HT48_IRIPA</name>
<protein>
    <submittedName>
        <fullName evidence="8">Purine permease 1-like isoform X1</fullName>
    </submittedName>
</protein>
<reference evidence="8" key="2">
    <citation type="submission" date="2023-04" db="EMBL/GenBank/DDBJ databases">
        <authorList>
            <person name="Bruccoleri R.E."/>
            <person name="Oakeley E.J."/>
            <person name="Faust A.-M."/>
            <person name="Dessus-Babus S."/>
            <person name="Altorfer M."/>
            <person name="Burckhardt D."/>
            <person name="Oertli M."/>
            <person name="Naumann U."/>
            <person name="Petersen F."/>
            <person name="Wong J."/>
        </authorList>
    </citation>
    <scope>NUCLEOTIDE SEQUENCE</scope>
    <source>
        <strain evidence="8">GSM-AAB239-AS_SAM_17_03QT</strain>
        <tissue evidence="8">Leaf</tissue>
    </source>
</reference>
<dbReference type="PANTHER" id="PTHR31376">
    <property type="entry name" value="OS09G0467300 PROTEIN-RELATED"/>
    <property type="match status" value="1"/>
</dbReference>
<keyword evidence="6 7" id="KW-0472">Membrane</keyword>
<feature type="transmembrane region" description="Helical" evidence="7">
    <location>
        <begin position="60"/>
        <end position="81"/>
    </location>
</feature>
<comment type="subcellular location">
    <subcellularLocation>
        <location evidence="1">Membrane</location>
        <topology evidence="1">Multi-pass membrane protein</topology>
    </subcellularLocation>
</comment>
<sequence length="260" mass="27893">MEIEAGSANPNADGDDDYKGKMSRGLKRTLVVFNCLITILGTVGGPLISRLYFHHGGKRIWLSSFLETAGFPIIALPLPLLPPPRRADPGAKPVLMTLPVFAACVAIGVLTGVDDYLYAYGLSFLPVSTSALLVSTQLAFTALFAWVVVKQRFTPFSLNSVALLTVGAVILGRTRVRQAGGRDAAAVRAGLRPDAGLRGAVGLVLPLVELTYAKAKQKITYTLVMEMQLVMGCFATLFCLVGMIVNNDFKVIPRRLRVSG</sequence>
<dbReference type="InterPro" id="IPR030182">
    <property type="entry name" value="PUP_plant"/>
</dbReference>
<evidence type="ECO:0000256" key="4">
    <source>
        <dbReference type="ARBA" id="ARBA00022692"/>
    </source>
</evidence>
<feature type="transmembrane region" description="Helical" evidence="7">
    <location>
        <begin position="93"/>
        <end position="113"/>
    </location>
</feature>
<evidence type="ECO:0000256" key="5">
    <source>
        <dbReference type="ARBA" id="ARBA00022989"/>
    </source>
</evidence>
<keyword evidence="9" id="KW-1185">Reference proteome</keyword>
<dbReference type="AlphaFoldDB" id="A0AAX6HT48"/>
<evidence type="ECO:0000256" key="7">
    <source>
        <dbReference type="SAM" id="Phobius"/>
    </source>
</evidence>
<dbReference type="GO" id="GO:0016020">
    <property type="term" value="C:membrane"/>
    <property type="evidence" value="ECO:0007669"/>
    <property type="project" value="UniProtKB-SubCell"/>
</dbReference>
<dbReference type="Proteomes" id="UP001140949">
    <property type="component" value="Unassembled WGS sequence"/>
</dbReference>
<evidence type="ECO:0000256" key="2">
    <source>
        <dbReference type="ARBA" id="ARBA00006213"/>
    </source>
</evidence>
<feature type="transmembrane region" description="Helical" evidence="7">
    <location>
        <begin position="29"/>
        <end position="48"/>
    </location>
</feature>
<dbReference type="InterPro" id="IPR037185">
    <property type="entry name" value="EmrE-like"/>
</dbReference>
<evidence type="ECO:0000313" key="8">
    <source>
        <dbReference type="EMBL" id="KAJ6843445.1"/>
    </source>
</evidence>
<feature type="transmembrane region" description="Helical" evidence="7">
    <location>
        <begin position="227"/>
        <end position="245"/>
    </location>
</feature>
<dbReference type="EMBL" id="JANAVB010007199">
    <property type="protein sequence ID" value="KAJ6843445.1"/>
    <property type="molecule type" value="Genomic_DNA"/>
</dbReference>
<dbReference type="GO" id="GO:0005345">
    <property type="term" value="F:purine nucleobase transmembrane transporter activity"/>
    <property type="evidence" value="ECO:0007669"/>
    <property type="project" value="UniProtKB-ARBA"/>
</dbReference>
<reference evidence="8" key="1">
    <citation type="journal article" date="2023" name="GigaByte">
        <title>Genome assembly of the bearded iris, Iris pallida Lam.</title>
        <authorList>
            <person name="Bruccoleri R.E."/>
            <person name="Oakeley E.J."/>
            <person name="Faust A.M.E."/>
            <person name="Altorfer M."/>
            <person name="Dessus-Babus S."/>
            <person name="Burckhardt D."/>
            <person name="Oertli M."/>
            <person name="Naumann U."/>
            <person name="Petersen F."/>
            <person name="Wong J."/>
        </authorList>
    </citation>
    <scope>NUCLEOTIDE SEQUENCE</scope>
    <source>
        <strain evidence="8">GSM-AAB239-AS_SAM_17_03QT</strain>
    </source>
</reference>
<evidence type="ECO:0000313" key="9">
    <source>
        <dbReference type="Proteomes" id="UP001140949"/>
    </source>
</evidence>
<evidence type="ECO:0000256" key="6">
    <source>
        <dbReference type="ARBA" id="ARBA00023136"/>
    </source>
</evidence>
<feature type="transmembrane region" description="Helical" evidence="7">
    <location>
        <begin position="125"/>
        <end position="149"/>
    </location>
</feature>
<comment type="similarity">
    <text evidence="2">Belongs to the purine permeases (TC 2.A.7.14) family.</text>
</comment>
<proteinExistence type="inferred from homology"/>
<dbReference type="PANTHER" id="PTHR31376:SF105">
    <property type="entry name" value="PURINE PERMEASE-RELATED"/>
    <property type="match status" value="1"/>
</dbReference>
<gene>
    <name evidence="8" type="ORF">M6B38_296660</name>
</gene>
<dbReference type="GO" id="GO:0015211">
    <property type="term" value="F:purine nucleoside transmembrane transporter activity"/>
    <property type="evidence" value="ECO:0007669"/>
    <property type="project" value="InterPro"/>
</dbReference>
<keyword evidence="5 7" id="KW-1133">Transmembrane helix</keyword>
<dbReference type="SUPFAM" id="SSF103481">
    <property type="entry name" value="Multidrug resistance efflux transporter EmrE"/>
    <property type="match status" value="1"/>
</dbReference>
<keyword evidence="4 7" id="KW-0812">Transmembrane</keyword>
<organism evidence="8 9">
    <name type="scientific">Iris pallida</name>
    <name type="common">Sweet iris</name>
    <dbReference type="NCBI Taxonomy" id="29817"/>
    <lineage>
        <taxon>Eukaryota</taxon>
        <taxon>Viridiplantae</taxon>
        <taxon>Streptophyta</taxon>
        <taxon>Embryophyta</taxon>
        <taxon>Tracheophyta</taxon>
        <taxon>Spermatophyta</taxon>
        <taxon>Magnoliopsida</taxon>
        <taxon>Liliopsida</taxon>
        <taxon>Asparagales</taxon>
        <taxon>Iridaceae</taxon>
        <taxon>Iridoideae</taxon>
        <taxon>Irideae</taxon>
        <taxon>Iris</taxon>
    </lineage>
</organism>
<evidence type="ECO:0000256" key="3">
    <source>
        <dbReference type="ARBA" id="ARBA00022448"/>
    </source>
</evidence>
<dbReference type="Pfam" id="PF16913">
    <property type="entry name" value="PUNUT"/>
    <property type="match status" value="1"/>
</dbReference>
<keyword evidence="3" id="KW-0813">Transport</keyword>
<accession>A0AAX6HT48</accession>